<evidence type="ECO:0000313" key="3">
    <source>
        <dbReference type="Proteomes" id="UP000181917"/>
    </source>
</evidence>
<name>A0A1H1A493_9MICC</name>
<dbReference type="CDD" id="cd06587">
    <property type="entry name" value="VOC"/>
    <property type="match status" value="1"/>
</dbReference>
<evidence type="ECO:0000313" key="2">
    <source>
        <dbReference type="EMBL" id="SDQ34331.1"/>
    </source>
</evidence>
<dbReference type="PANTHER" id="PTHR35908">
    <property type="entry name" value="HYPOTHETICAL FUSION PROTEIN"/>
    <property type="match status" value="1"/>
</dbReference>
<dbReference type="InterPro" id="IPR041581">
    <property type="entry name" value="Glyoxalase_6"/>
</dbReference>
<dbReference type="AlphaFoldDB" id="A0A1H1A493"/>
<dbReference type="PANTHER" id="PTHR35908:SF1">
    <property type="entry name" value="CONSERVED PROTEIN"/>
    <property type="match status" value="1"/>
</dbReference>
<accession>A0A1H1A493</accession>
<protein>
    <recommendedName>
        <fullName evidence="1">Glyoxalase-like domain-containing protein</fullName>
    </recommendedName>
</protein>
<keyword evidence="3" id="KW-1185">Reference proteome</keyword>
<gene>
    <name evidence="2" type="ORF">SAMN04489742_0733</name>
</gene>
<dbReference type="SUPFAM" id="SSF54593">
    <property type="entry name" value="Glyoxalase/Bleomycin resistance protein/Dihydroxybiphenyl dioxygenase"/>
    <property type="match status" value="1"/>
</dbReference>
<dbReference type="Gene3D" id="3.10.180.10">
    <property type="entry name" value="2,3-Dihydroxybiphenyl 1,2-Dioxygenase, domain 1"/>
    <property type="match status" value="1"/>
</dbReference>
<sequence>MIGTWQSLVIDCPDPDSLATFYEQLLGMIRIQHDEDGWISIGDGTGRPGIDFQKVEDYMPPQWPGSEHPQQMHVDVRVKDLDIGEELVLKLGATSMDSGTNTFRVYLDPAGHPFCLVLY</sequence>
<evidence type="ECO:0000259" key="1">
    <source>
        <dbReference type="Pfam" id="PF18029"/>
    </source>
</evidence>
<dbReference type="STRING" id="37928.SAMN04489742_0733"/>
<dbReference type="KEGG" id="acry:AC20117_13655"/>
<dbReference type="Proteomes" id="UP000181917">
    <property type="component" value="Unassembled WGS sequence"/>
</dbReference>
<reference evidence="2 3" key="1">
    <citation type="submission" date="2016-10" db="EMBL/GenBank/DDBJ databases">
        <authorList>
            <person name="de Groot N.N."/>
        </authorList>
    </citation>
    <scope>NUCLEOTIDE SEQUENCE [LARGE SCALE GENOMIC DNA]</scope>
    <source>
        <strain evidence="2 3">DSM 20117</strain>
    </source>
</reference>
<dbReference type="OrthoDB" id="1645442at2"/>
<dbReference type="InterPro" id="IPR029068">
    <property type="entry name" value="Glyas_Bleomycin-R_OHBP_Dase"/>
</dbReference>
<organism evidence="2 3">
    <name type="scientific">Crystallibacter crystallopoietes</name>
    <dbReference type="NCBI Taxonomy" id="37928"/>
    <lineage>
        <taxon>Bacteria</taxon>
        <taxon>Bacillati</taxon>
        <taxon>Actinomycetota</taxon>
        <taxon>Actinomycetes</taxon>
        <taxon>Micrococcales</taxon>
        <taxon>Micrococcaceae</taxon>
        <taxon>Crystallibacter</taxon>
    </lineage>
</organism>
<dbReference type="RefSeq" id="WP_074699267.1">
    <property type="nucleotide sequence ID" value="NZ_CP018863.1"/>
</dbReference>
<dbReference type="EMBL" id="FNKH01000002">
    <property type="protein sequence ID" value="SDQ34331.1"/>
    <property type="molecule type" value="Genomic_DNA"/>
</dbReference>
<dbReference type="Pfam" id="PF18029">
    <property type="entry name" value="Glyoxalase_6"/>
    <property type="match status" value="1"/>
</dbReference>
<proteinExistence type="predicted"/>
<feature type="domain" description="Glyoxalase-like" evidence="1">
    <location>
        <begin position="8"/>
        <end position="117"/>
    </location>
</feature>